<dbReference type="AlphaFoldDB" id="A0AAD3CNX3"/>
<comment type="similarity">
    <text evidence="1">Belongs to the Luc7 family.</text>
</comment>
<organism evidence="4 5">
    <name type="scientific">Chaetoceros tenuissimus</name>
    <dbReference type="NCBI Taxonomy" id="426638"/>
    <lineage>
        <taxon>Eukaryota</taxon>
        <taxon>Sar</taxon>
        <taxon>Stramenopiles</taxon>
        <taxon>Ochrophyta</taxon>
        <taxon>Bacillariophyta</taxon>
        <taxon>Coscinodiscophyceae</taxon>
        <taxon>Chaetocerotophycidae</taxon>
        <taxon>Chaetocerotales</taxon>
        <taxon>Chaetocerotaceae</taxon>
        <taxon>Chaetoceros</taxon>
    </lineage>
</organism>
<proteinExistence type="inferred from homology"/>
<feature type="region of interest" description="Disordered" evidence="3">
    <location>
        <begin position="316"/>
        <end position="403"/>
    </location>
</feature>
<evidence type="ECO:0000256" key="2">
    <source>
        <dbReference type="SAM" id="Coils"/>
    </source>
</evidence>
<dbReference type="InterPro" id="IPR004882">
    <property type="entry name" value="Luc7-rel"/>
</dbReference>
<dbReference type="GO" id="GO:0005685">
    <property type="term" value="C:U1 snRNP"/>
    <property type="evidence" value="ECO:0007669"/>
    <property type="project" value="InterPro"/>
</dbReference>
<dbReference type="EMBL" id="BLLK01000032">
    <property type="protein sequence ID" value="GFH49168.1"/>
    <property type="molecule type" value="Genomic_DNA"/>
</dbReference>
<comment type="caution">
    <text evidence="4">The sequence shown here is derived from an EMBL/GenBank/DDBJ whole genome shotgun (WGS) entry which is preliminary data.</text>
</comment>
<name>A0AAD3CNX3_9STRA</name>
<evidence type="ECO:0000256" key="1">
    <source>
        <dbReference type="ARBA" id="ARBA00005655"/>
    </source>
</evidence>
<evidence type="ECO:0000256" key="3">
    <source>
        <dbReference type="SAM" id="MobiDB-lite"/>
    </source>
</evidence>
<feature type="compositionally biased region" description="Basic and acidic residues" evidence="3">
    <location>
        <begin position="364"/>
        <end position="383"/>
    </location>
</feature>
<protein>
    <submittedName>
        <fullName evidence="4">Uncharacterized protein</fullName>
    </submittedName>
</protein>
<evidence type="ECO:0000313" key="4">
    <source>
        <dbReference type="EMBL" id="GFH49168.1"/>
    </source>
</evidence>
<accession>A0AAD3CNX3</accession>
<dbReference type="Pfam" id="PF03194">
    <property type="entry name" value="LUC7"/>
    <property type="match status" value="1"/>
</dbReference>
<dbReference type="Proteomes" id="UP001054902">
    <property type="component" value="Unassembled WGS sequence"/>
</dbReference>
<dbReference type="GO" id="GO:0006376">
    <property type="term" value="P:mRNA splice site recognition"/>
    <property type="evidence" value="ECO:0007669"/>
    <property type="project" value="InterPro"/>
</dbReference>
<sequence length="403" mass="46040">MAAEARAMLDALMGQDRNTTIVAPASNENDTDWDSLRKKKSCYDRDICPLYCAWGVDVYELFTNTKSDLGPNPYQVRDDAREEYLSLPEHEKDRLGFERMLHQKLGSLVRDCDRIVNRNKEKLRQEIVKAARARGTNQNRIDPVTDISDDMIRDAAEIMADLEIREEEVKEMLQKIMEIDEDWKGLWKELQGLEKENEAPKEGAPDEQDDPTLETKIKEVKSKLYALSAEQQKVIGNIANLTNTVIVPLRDQLGNITKQLYYVKTELSADKTVCEVSGNFMSFRDAEERIAAHYAGKQYVGWKMVRDKFKELDQKARNWRPTHDGPPRGPPPGYGRDGGGYGGPPPGRGRNYDRGYGGRGSGGYRRDDRSRSRDDRWERDRGHGGGGHNGGGYRRNNDRRGWR</sequence>
<keyword evidence="2" id="KW-0175">Coiled coil</keyword>
<feature type="compositionally biased region" description="Gly residues" evidence="3">
    <location>
        <begin position="384"/>
        <end position="393"/>
    </location>
</feature>
<dbReference type="PANTHER" id="PTHR12375">
    <property type="entry name" value="RNA-BINDING PROTEIN LUC7-RELATED"/>
    <property type="match status" value="1"/>
</dbReference>
<gene>
    <name evidence="4" type="ORF">CTEN210_05644</name>
</gene>
<feature type="compositionally biased region" description="Basic and acidic residues" evidence="3">
    <location>
        <begin position="316"/>
        <end position="326"/>
    </location>
</feature>
<keyword evidence="5" id="KW-1185">Reference proteome</keyword>
<feature type="coiled-coil region" evidence="2">
    <location>
        <begin position="152"/>
        <end position="182"/>
    </location>
</feature>
<reference evidence="4 5" key="1">
    <citation type="journal article" date="2021" name="Sci. Rep.">
        <title>The genome of the diatom Chaetoceros tenuissimus carries an ancient integrated fragment of an extant virus.</title>
        <authorList>
            <person name="Hongo Y."/>
            <person name="Kimura K."/>
            <person name="Takaki Y."/>
            <person name="Yoshida Y."/>
            <person name="Baba S."/>
            <person name="Kobayashi G."/>
            <person name="Nagasaki K."/>
            <person name="Hano T."/>
            <person name="Tomaru Y."/>
        </authorList>
    </citation>
    <scope>NUCLEOTIDE SEQUENCE [LARGE SCALE GENOMIC DNA]</scope>
    <source>
        <strain evidence="4 5">NIES-3715</strain>
    </source>
</reference>
<evidence type="ECO:0000313" key="5">
    <source>
        <dbReference type="Proteomes" id="UP001054902"/>
    </source>
</evidence>
<dbReference type="GO" id="GO:0003729">
    <property type="term" value="F:mRNA binding"/>
    <property type="evidence" value="ECO:0007669"/>
    <property type="project" value="InterPro"/>
</dbReference>